<dbReference type="Gene3D" id="1.25.40.10">
    <property type="entry name" value="Tetratricopeptide repeat domain"/>
    <property type="match status" value="1"/>
</dbReference>
<keyword evidence="3" id="KW-1185">Reference proteome</keyword>
<keyword evidence="1" id="KW-1133">Transmembrane helix</keyword>
<dbReference type="EMBL" id="CP000747">
    <property type="protein sequence ID" value="ACG77966.1"/>
    <property type="molecule type" value="Genomic_DNA"/>
</dbReference>
<protein>
    <recommendedName>
        <fullName evidence="4">Peptidoglycan binding-like domain-containing protein</fullName>
    </recommendedName>
</protein>
<dbReference type="HOGENOM" id="CLU_544957_0_0_5"/>
<dbReference type="eggNOG" id="COG0790">
    <property type="taxonomic scope" value="Bacteria"/>
</dbReference>
<dbReference type="InterPro" id="IPR050767">
    <property type="entry name" value="Sel1_AlgK"/>
</dbReference>
<dbReference type="AlphaFoldDB" id="B4RAF9"/>
<proteinExistence type="predicted"/>
<dbReference type="RefSeq" id="WP_012522109.1">
    <property type="nucleotide sequence ID" value="NC_011144.1"/>
</dbReference>
<dbReference type="KEGG" id="pzu:PHZ_c1555"/>
<reference evidence="2 3" key="1">
    <citation type="journal article" date="2008" name="BMC Genomics">
        <title>Complete genome of Phenylobacterium zucineum - a novel facultative intracellular bacterium isolated from human erythroleukemia cell line K562.</title>
        <authorList>
            <person name="Luo Y."/>
            <person name="Xu X."/>
            <person name="Ding Z."/>
            <person name="Liu Z."/>
            <person name="Zhang B."/>
            <person name="Yan Z."/>
            <person name="Sun J."/>
            <person name="Hu S."/>
            <person name="Hu X."/>
        </authorList>
    </citation>
    <scope>NUCLEOTIDE SEQUENCE [LARGE SCALE GENOMIC DNA]</scope>
    <source>
        <strain evidence="2 3">HLK1</strain>
    </source>
</reference>
<dbReference type="Proteomes" id="UP000001868">
    <property type="component" value="Chromosome"/>
</dbReference>
<dbReference type="PANTHER" id="PTHR11102:SF160">
    <property type="entry name" value="ERAD-ASSOCIATED E3 UBIQUITIN-PROTEIN LIGASE COMPONENT HRD3"/>
    <property type="match status" value="1"/>
</dbReference>
<feature type="transmembrane region" description="Helical" evidence="1">
    <location>
        <begin position="193"/>
        <end position="213"/>
    </location>
</feature>
<organism evidence="2 3">
    <name type="scientific">Phenylobacterium zucineum (strain HLK1)</name>
    <dbReference type="NCBI Taxonomy" id="450851"/>
    <lineage>
        <taxon>Bacteria</taxon>
        <taxon>Pseudomonadati</taxon>
        <taxon>Pseudomonadota</taxon>
        <taxon>Alphaproteobacteria</taxon>
        <taxon>Caulobacterales</taxon>
        <taxon>Caulobacteraceae</taxon>
        <taxon>Phenylobacterium</taxon>
    </lineage>
</organism>
<dbReference type="SMART" id="SM00671">
    <property type="entry name" value="SEL1"/>
    <property type="match status" value="3"/>
</dbReference>
<keyword evidence="1" id="KW-0812">Transmembrane</keyword>
<name>B4RAF9_PHEZH</name>
<keyword evidence="1" id="KW-0472">Membrane</keyword>
<evidence type="ECO:0000313" key="2">
    <source>
        <dbReference type="EMBL" id="ACG77966.1"/>
    </source>
</evidence>
<dbReference type="PANTHER" id="PTHR11102">
    <property type="entry name" value="SEL-1-LIKE PROTEIN"/>
    <property type="match status" value="1"/>
</dbReference>
<evidence type="ECO:0000313" key="3">
    <source>
        <dbReference type="Proteomes" id="UP000001868"/>
    </source>
</evidence>
<dbReference type="SUPFAM" id="SSF81901">
    <property type="entry name" value="HCP-like"/>
    <property type="match status" value="1"/>
</dbReference>
<dbReference type="Pfam" id="PF08238">
    <property type="entry name" value="Sel1"/>
    <property type="match status" value="3"/>
</dbReference>
<accession>B4RAF9</accession>
<evidence type="ECO:0008006" key="4">
    <source>
        <dbReference type="Google" id="ProtNLM"/>
    </source>
</evidence>
<dbReference type="InterPro" id="IPR006597">
    <property type="entry name" value="Sel1-like"/>
</dbReference>
<evidence type="ECO:0000256" key="1">
    <source>
        <dbReference type="SAM" id="Phobius"/>
    </source>
</evidence>
<dbReference type="OrthoDB" id="5295703at2"/>
<gene>
    <name evidence="2" type="ordered locus">PHZ_c1555</name>
</gene>
<sequence length="500" mass="53645">MTRGNVSPADEAAIEPAEDGRQALHDLFDRLRAHVRRTGADAIPQGPEERRRAARDLRSLSAELKGWERALETRLDRADDGWSLALASLQRDVAAGVRRLESEIAQSEAQLDAVLAGFQGRVGRWEAASADGERRFAETAARDLERAEGRRARQFAEFVRAVDQTPVVDLGERPRSVPEGEAARGPRRRSRSAALLLSAGVACVGLSTLAIVLEPPMSLPVEALRGADVLGDLVLRGPILIAPPIEVAEAALPAPPRSAEPSAEAPAGLAGAIADVEAGRRGGLEQVRRLAEAGQPRAQMYLAKLYETGRGGLEANSAEARRWTARAAERGDPIAQHNLALYLLEGRGGPRDEAMAARLFRRAAVAGVGDSQVNLGLLYETGAGVDRNLVEAYKWFQIAAQNGDLRARARAVALEERLSRRELAAADRVVGRFAAGGEPPRETVLVPGAATVAESQQKLARLGFYIGPTDGRETESYREAVEAYRRSQAPEIARVSVAGP</sequence>
<dbReference type="InterPro" id="IPR011990">
    <property type="entry name" value="TPR-like_helical_dom_sf"/>
</dbReference>